<evidence type="ECO:0000256" key="1">
    <source>
        <dbReference type="SAM" id="SignalP"/>
    </source>
</evidence>
<proteinExistence type="predicted"/>
<feature type="chain" id="PRO_5030524975" description="Homogentisate 1,2-dioxygenase" evidence="1">
    <location>
        <begin position="24"/>
        <end position="164"/>
    </location>
</feature>
<sequence>MRYRWQGLTAGLAMMAAVAPALAAEERAPVACGAMDAALPAELNGWTRVTDGAVVVGQTRALTLSPIAALTFVVAPGRAADAGTFGAVMTFDVATSGHYRVALGQGAWIDLVKDGKALTSTTHSHGPACSTIRKIVDFDLVPGRYVLQLSGAKAAAMPVMVVKA</sequence>
<evidence type="ECO:0008006" key="4">
    <source>
        <dbReference type="Google" id="ProtNLM"/>
    </source>
</evidence>
<protein>
    <recommendedName>
        <fullName evidence="4">Homogentisate 1,2-dioxygenase</fullName>
    </recommendedName>
</protein>
<keyword evidence="3" id="KW-1185">Reference proteome</keyword>
<feature type="signal peptide" evidence="1">
    <location>
        <begin position="1"/>
        <end position="23"/>
    </location>
</feature>
<comment type="caution">
    <text evidence="2">The sequence shown here is derived from an EMBL/GenBank/DDBJ whole genome shotgun (WGS) entry which is preliminary data.</text>
</comment>
<name>A0A7W9AH64_9SPHN</name>
<gene>
    <name evidence="2" type="ORF">FHS49_001636</name>
</gene>
<reference evidence="2 3" key="1">
    <citation type="submission" date="2020-08" db="EMBL/GenBank/DDBJ databases">
        <title>Genomic Encyclopedia of Type Strains, Phase IV (KMG-IV): sequencing the most valuable type-strain genomes for metagenomic binning, comparative biology and taxonomic classification.</title>
        <authorList>
            <person name="Goeker M."/>
        </authorList>
    </citation>
    <scope>NUCLEOTIDE SEQUENCE [LARGE SCALE GENOMIC DNA]</scope>
    <source>
        <strain evidence="2 3">DSM 25079</strain>
    </source>
</reference>
<dbReference type="Proteomes" id="UP000549617">
    <property type="component" value="Unassembled WGS sequence"/>
</dbReference>
<evidence type="ECO:0000313" key="3">
    <source>
        <dbReference type="Proteomes" id="UP000549617"/>
    </source>
</evidence>
<dbReference type="AlphaFoldDB" id="A0A7W9AH64"/>
<keyword evidence="1" id="KW-0732">Signal</keyword>
<evidence type="ECO:0000313" key="2">
    <source>
        <dbReference type="EMBL" id="MBB5685628.1"/>
    </source>
</evidence>
<accession>A0A7W9AH64</accession>
<organism evidence="2 3">
    <name type="scientific">Sphingobium boeckii</name>
    <dbReference type="NCBI Taxonomy" id="1082345"/>
    <lineage>
        <taxon>Bacteria</taxon>
        <taxon>Pseudomonadati</taxon>
        <taxon>Pseudomonadota</taxon>
        <taxon>Alphaproteobacteria</taxon>
        <taxon>Sphingomonadales</taxon>
        <taxon>Sphingomonadaceae</taxon>
        <taxon>Sphingobium</taxon>
    </lineage>
</organism>
<dbReference type="RefSeq" id="WP_184017097.1">
    <property type="nucleotide sequence ID" value="NZ_JACIJC010000002.1"/>
</dbReference>
<dbReference type="EMBL" id="JACIJC010000002">
    <property type="protein sequence ID" value="MBB5685628.1"/>
    <property type="molecule type" value="Genomic_DNA"/>
</dbReference>